<dbReference type="GO" id="GO:0042134">
    <property type="term" value="F:rRNA primary transcript binding"/>
    <property type="evidence" value="ECO:0007669"/>
    <property type="project" value="InterPro"/>
</dbReference>
<dbReference type="EMBL" id="SBJO01000116">
    <property type="protein sequence ID" value="KAF9762965.1"/>
    <property type="molecule type" value="Genomic_DNA"/>
</dbReference>
<protein>
    <submittedName>
        <fullName evidence="2">Ribosome production factor 1</fullName>
    </submittedName>
</protein>
<dbReference type="PANTHER" id="PTHR22734:SF3">
    <property type="entry name" value="RIBOSOME PRODUCTION FACTOR 1"/>
    <property type="match status" value="1"/>
</dbReference>
<feature type="domain" description="Brix" evidence="1">
    <location>
        <begin position="1"/>
        <end position="171"/>
    </location>
</feature>
<sequence>MDFSVSLKIPKNPHKDTMKLLSELEKIIPRSHITPEHGNEMVHVDIAQDIKPQYIVFKTNKTEEQNVQIVFKIIEYKSREVLRCRSDIINEEPQLVLNNFSTELGLRVAEFLMLLFPCATKSKQVVNFNVRKEFLHFRMYKYCFSKEGPIFEKIGPHLSLRLWRYIEYGEEKKVLNFDNFVRNKVIL</sequence>
<dbReference type="InterPro" id="IPR007109">
    <property type="entry name" value="Brix"/>
</dbReference>
<keyword evidence="3" id="KW-1185">Reference proteome</keyword>
<accession>A0A9P6GY43</accession>
<comment type="caution">
    <text evidence="2">The sequence shown here is derived from an EMBL/GenBank/DDBJ whole genome shotgun (WGS) entry which is preliminary data.</text>
</comment>
<gene>
    <name evidence="2" type="primary">Rpf1</name>
    <name evidence="2" type="ORF">NGRA_1623</name>
</gene>
<dbReference type="AlphaFoldDB" id="A0A9P6GY43"/>
<dbReference type="GO" id="GO:0030687">
    <property type="term" value="C:preribosome, large subunit precursor"/>
    <property type="evidence" value="ECO:0007669"/>
    <property type="project" value="TreeGrafter"/>
</dbReference>
<evidence type="ECO:0000313" key="2">
    <source>
        <dbReference type="EMBL" id="KAF9762965.1"/>
    </source>
</evidence>
<dbReference type="Proteomes" id="UP000740883">
    <property type="component" value="Unassembled WGS sequence"/>
</dbReference>
<dbReference type="OrthoDB" id="264354at2759"/>
<dbReference type="GO" id="GO:0005730">
    <property type="term" value="C:nucleolus"/>
    <property type="evidence" value="ECO:0007669"/>
    <property type="project" value="TreeGrafter"/>
</dbReference>
<proteinExistence type="predicted"/>
<dbReference type="GO" id="GO:0000460">
    <property type="term" value="P:maturation of 5.8S rRNA"/>
    <property type="evidence" value="ECO:0007669"/>
    <property type="project" value="TreeGrafter"/>
</dbReference>
<dbReference type="GO" id="GO:0000470">
    <property type="term" value="P:maturation of LSU-rRNA"/>
    <property type="evidence" value="ECO:0007669"/>
    <property type="project" value="TreeGrafter"/>
</dbReference>
<dbReference type="PROSITE" id="PS50833">
    <property type="entry name" value="BRIX"/>
    <property type="match status" value="1"/>
</dbReference>
<evidence type="ECO:0000259" key="1">
    <source>
        <dbReference type="PROSITE" id="PS50833"/>
    </source>
</evidence>
<organism evidence="2 3">
    <name type="scientific">Nosema granulosis</name>
    <dbReference type="NCBI Taxonomy" id="83296"/>
    <lineage>
        <taxon>Eukaryota</taxon>
        <taxon>Fungi</taxon>
        <taxon>Fungi incertae sedis</taxon>
        <taxon>Microsporidia</taxon>
        <taxon>Nosematidae</taxon>
        <taxon>Nosema</taxon>
    </lineage>
</organism>
<dbReference type="SUPFAM" id="SSF52954">
    <property type="entry name" value="Class II aaRS ABD-related"/>
    <property type="match status" value="1"/>
</dbReference>
<name>A0A9P6GY43_9MICR</name>
<dbReference type="PANTHER" id="PTHR22734">
    <property type="entry name" value="U3 SMALL NUCLEOLAR RIBONUCLEOPROTEIN PROTEIN IMP4"/>
    <property type="match status" value="1"/>
</dbReference>
<reference evidence="2 3" key="1">
    <citation type="journal article" date="2020" name="Genome Biol. Evol.">
        <title>Comparative genomics of strictly vertically transmitted, feminizing microsporidia endosymbionts of amphipod crustaceans.</title>
        <authorList>
            <person name="Cormier A."/>
            <person name="Chebbi M.A."/>
            <person name="Giraud I."/>
            <person name="Wattier R."/>
            <person name="Teixeira M."/>
            <person name="Gilbert C."/>
            <person name="Rigaud T."/>
            <person name="Cordaux R."/>
        </authorList>
    </citation>
    <scope>NUCLEOTIDE SEQUENCE [LARGE SCALE GENOMIC DNA]</scope>
    <source>
        <strain evidence="2 3">Ou3-Ou53</strain>
    </source>
</reference>
<evidence type="ECO:0000313" key="3">
    <source>
        <dbReference type="Proteomes" id="UP000740883"/>
    </source>
</evidence>
<dbReference type="InterPro" id="IPR044281">
    <property type="entry name" value="IMP4/RPF1"/>
</dbReference>
<dbReference type="Gene3D" id="3.40.50.10480">
    <property type="entry name" value="Probable brix-domain ribosomal biogenesis protein"/>
    <property type="match status" value="1"/>
</dbReference>